<evidence type="ECO:0000313" key="2">
    <source>
        <dbReference type="Proteomes" id="UP000231693"/>
    </source>
</evidence>
<dbReference type="AlphaFoldDB" id="A0A2M9CY08"/>
<keyword evidence="2" id="KW-1185">Reference proteome</keyword>
<evidence type="ECO:0008006" key="3">
    <source>
        <dbReference type="Google" id="ProtNLM"/>
    </source>
</evidence>
<dbReference type="Pfam" id="PF18844">
    <property type="entry name" value="baeRF_family2"/>
    <property type="match status" value="1"/>
</dbReference>
<dbReference type="RefSeq" id="WP_100421302.1">
    <property type="nucleotide sequence ID" value="NZ_BOOX01000015.1"/>
</dbReference>
<dbReference type="Proteomes" id="UP000231693">
    <property type="component" value="Unassembled WGS sequence"/>
</dbReference>
<dbReference type="OrthoDB" id="5179393at2"/>
<dbReference type="EMBL" id="PGFE01000001">
    <property type="protein sequence ID" value="PJJ76811.1"/>
    <property type="molecule type" value="Genomic_DNA"/>
</dbReference>
<name>A0A2M9CY08_9CELL</name>
<gene>
    <name evidence="1" type="ORF">CLV28_0012</name>
</gene>
<comment type="caution">
    <text evidence="1">The sequence shown here is derived from an EMBL/GenBank/DDBJ whole genome shotgun (WGS) entry which is preliminary data.</text>
</comment>
<evidence type="ECO:0000313" key="1">
    <source>
        <dbReference type="EMBL" id="PJJ76811.1"/>
    </source>
</evidence>
<dbReference type="InterPro" id="IPR040701">
    <property type="entry name" value="Bact_RF_family2"/>
</dbReference>
<accession>A0A2M9CY08</accession>
<sequence>MKIDWLKPLLGTAGPFATVFLDVTRDGDAGEREVENRWRGVVRSLVRDGAPQATVDLLEQAVMRPTHVRGPHAKVVVANDDGVLVDRVVGAPPATPVASYGPVPVLLPAGRAAEQSVDRLVVVVDRTGADLRWSRSGPDGIDQGAETVEGDHDEVSKAAVGGTAQRRVEARAEDSWGRNAETVARRVEASVAERRPEVVILTGDVRAAGLVKAALGRPVLALVRDVPGGVRGEAPSAAFTGRCAEVVDEVRTARRAVVLDALREGQGRASGGVSSLEDVVAVLARGQVAELVLGDELLATAGDGQREVWVGPSPLHVGTSREAIAEMGVEDEIHRYPVGVALVRAALGQDAGVTFAPAGSVALTDGVGAVLRWTDDGTPSESAVSMSGDSRRLHEL</sequence>
<proteinExistence type="predicted"/>
<protein>
    <recommendedName>
        <fullName evidence="3">Peptide subunit release factor 1 (ERF1)</fullName>
    </recommendedName>
</protein>
<organism evidence="1 2">
    <name type="scientific">Sediminihabitans luteus</name>
    <dbReference type="NCBI Taxonomy" id="1138585"/>
    <lineage>
        <taxon>Bacteria</taxon>
        <taxon>Bacillati</taxon>
        <taxon>Actinomycetota</taxon>
        <taxon>Actinomycetes</taxon>
        <taxon>Micrococcales</taxon>
        <taxon>Cellulomonadaceae</taxon>
        <taxon>Sediminihabitans</taxon>
    </lineage>
</organism>
<reference evidence="1 2" key="1">
    <citation type="submission" date="2017-11" db="EMBL/GenBank/DDBJ databases">
        <title>Genomic Encyclopedia of Archaeal and Bacterial Type Strains, Phase II (KMG-II): From Individual Species to Whole Genera.</title>
        <authorList>
            <person name="Goeker M."/>
        </authorList>
    </citation>
    <scope>NUCLEOTIDE SEQUENCE [LARGE SCALE GENOMIC DNA]</scope>
    <source>
        <strain evidence="1 2">DSM 25478</strain>
    </source>
</reference>